<dbReference type="InterPro" id="IPR006170">
    <property type="entry name" value="PBP/GOBP"/>
</dbReference>
<name>A0AAW1DL90_9HEMI</name>
<evidence type="ECO:0000256" key="1">
    <source>
        <dbReference type="SAM" id="SignalP"/>
    </source>
</evidence>
<dbReference type="InterPro" id="IPR036728">
    <property type="entry name" value="PBP_GOBP_sf"/>
</dbReference>
<proteinExistence type="predicted"/>
<organism evidence="2 3">
    <name type="scientific">Rhynocoris fuscipes</name>
    <dbReference type="NCBI Taxonomy" id="488301"/>
    <lineage>
        <taxon>Eukaryota</taxon>
        <taxon>Metazoa</taxon>
        <taxon>Ecdysozoa</taxon>
        <taxon>Arthropoda</taxon>
        <taxon>Hexapoda</taxon>
        <taxon>Insecta</taxon>
        <taxon>Pterygota</taxon>
        <taxon>Neoptera</taxon>
        <taxon>Paraneoptera</taxon>
        <taxon>Hemiptera</taxon>
        <taxon>Heteroptera</taxon>
        <taxon>Panheteroptera</taxon>
        <taxon>Cimicomorpha</taxon>
        <taxon>Reduviidae</taxon>
        <taxon>Harpactorinae</taxon>
        <taxon>Harpactorini</taxon>
        <taxon>Rhynocoris</taxon>
    </lineage>
</organism>
<dbReference type="SUPFAM" id="SSF47565">
    <property type="entry name" value="Insect pheromone/odorant-binding proteins"/>
    <property type="match status" value="1"/>
</dbReference>
<accession>A0AAW1DL90</accession>
<reference evidence="2 3" key="1">
    <citation type="submission" date="2022-12" db="EMBL/GenBank/DDBJ databases">
        <title>Chromosome-level genome assembly of true bugs.</title>
        <authorList>
            <person name="Ma L."/>
            <person name="Li H."/>
        </authorList>
    </citation>
    <scope>NUCLEOTIDE SEQUENCE [LARGE SCALE GENOMIC DNA]</scope>
    <source>
        <strain evidence="2">Lab_2022b</strain>
    </source>
</reference>
<dbReference type="Gene3D" id="1.10.238.20">
    <property type="entry name" value="Pheromone/general odorant binding protein domain"/>
    <property type="match status" value="1"/>
</dbReference>
<dbReference type="SMART" id="SM00708">
    <property type="entry name" value="PhBP"/>
    <property type="match status" value="1"/>
</dbReference>
<evidence type="ECO:0000313" key="3">
    <source>
        <dbReference type="Proteomes" id="UP001461498"/>
    </source>
</evidence>
<dbReference type="EMBL" id="JAPXFL010000001">
    <property type="protein sequence ID" value="KAK9511759.1"/>
    <property type="molecule type" value="Genomic_DNA"/>
</dbReference>
<comment type="caution">
    <text evidence="2">The sequence shown here is derived from an EMBL/GenBank/DDBJ whole genome shotgun (WGS) entry which is preliminary data.</text>
</comment>
<sequence>MMGLLLVTLSAFLIVTAYRPLDEHVSNDMISRFKVCLSKNPLIENDVELIDSGENLNNLSESGRCWEECMYTQWNIFQDGKLNKTAIDELVDIIYDDESENEEAKEAYSSCIKAIGEVAKGDGCEFIRTLSDCLHNKNKYVKPWSILLGRCVVYKNCPFNQWLRVIIK</sequence>
<dbReference type="GO" id="GO:0005549">
    <property type="term" value="F:odorant binding"/>
    <property type="evidence" value="ECO:0007669"/>
    <property type="project" value="InterPro"/>
</dbReference>
<dbReference type="Proteomes" id="UP001461498">
    <property type="component" value="Unassembled WGS sequence"/>
</dbReference>
<protein>
    <submittedName>
        <fullName evidence="2">Uncharacterized protein</fullName>
    </submittedName>
</protein>
<gene>
    <name evidence="2" type="ORF">O3M35_000361</name>
</gene>
<feature type="signal peptide" evidence="1">
    <location>
        <begin position="1"/>
        <end position="17"/>
    </location>
</feature>
<dbReference type="AlphaFoldDB" id="A0AAW1DL90"/>
<dbReference type="Pfam" id="PF01395">
    <property type="entry name" value="PBP_GOBP"/>
    <property type="match status" value="1"/>
</dbReference>
<keyword evidence="1" id="KW-0732">Signal</keyword>
<keyword evidence="3" id="KW-1185">Reference proteome</keyword>
<feature type="chain" id="PRO_5043497570" evidence="1">
    <location>
        <begin position="18"/>
        <end position="168"/>
    </location>
</feature>
<dbReference type="CDD" id="cd23992">
    <property type="entry name" value="PBP_GOBP"/>
    <property type="match status" value="1"/>
</dbReference>
<evidence type="ECO:0000313" key="2">
    <source>
        <dbReference type="EMBL" id="KAK9511759.1"/>
    </source>
</evidence>